<feature type="transmembrane region" description="Helical" evidence="1">
    <location>
        <begin position="32"/>
        <end position="55"/>
    </location>
</feature>
<evidence type="ECO:0000313" key="2">
    <source>
        <dbReference type="EMBL" id="SPJ26754.1"/>
    </source>
</evidence>
<gene>
    <name evidence="2" type="ORF">TRM7615_00222</name>
</gene>
<dbReference type="EMBL" id="ONZG01000001">
    <property type="protein sequence ID" value="SPJ26754.1"/>
    <property type="molecule type" value="Genomic_DNA"/>
</dbReference>
<feature type="transmembrane region" description="Helical" evidence="1">
    <location>
        <begin position="67"/>
        <end position="90"/>
    </location>
</feature>
<protein>
    <recommendedName>
        <fullName evidence="4">Phage holin family protein</fullName>
    </recommendedName>
</protein>
<dbReference type="RefSeq" id="WP_108785070.1">
    <property type="nucleotide sequence ID" value="NZ_ONZG01000001.1"/>
</dbReference>
<proteinExistence type="predicted"/>
<reference evidence="3" key="1">
    <citation type="submission" date="2018-03" db="EMBL/GenBank/DDBJ databases">
        <authorList>
            <person name="Rodrigo-Torres L."/>
            <person name="Arahal R. D."/>
            <person name="Lucena T."/>
        </authorList>
    </citation>
    <scope>NUCLEOTIDE SEQUENCE [LARGE SCALE GENOMIC DNA]</scope>
    <source>
        <strain evidence="3">CECT 7615</strain>
    </source>
</reference>
<dbReference type="Proteomes" id="UP000244898">
    <property type="component" value="Unassembled WGS sequence"/>
</dbReference>
<name>A0A2R8C2V3_9RHOB</name>
<accession>A0A2R8C2V3</accession>
<evidence type="ECO:0000256" key="1">
    <source>
        <dbReference type="SAM" id="Phobius"/>
    </source>
</evidence>
<keyword evidence="1" id="KW-0812">Transmembrane</keyword>
<organism evidence="2 3">
    <name type="scientific">Falsiruegeria mediterranea M17</name>
    <dbReference type="NCBI Taxonomy" id="1200281"/>
    <lineage>
        <taxon>Bacteria</taxon>
        <taxon>Pseudomonadati</taxon>
        <taxon>Pseudomonadota</taxon>
        <taxon>Alphaproteobacteria</taxon>
        <taxon>Rhodobacterales</taxon>
        <taxon>Roseobacteraceae</taxon>
        <taxon>Falsiruegeria</taxon>
    </lineage>
</organism>
<evidence type="ECO:0000313" key="3">
    <source>
        <dbReference type="Proteomes" id="UP000244898"/>
    </source>
</evidence>
<feature type="transmembrane region" description="Helical" evidence="1">
    <location>
        <begin position="96"/>
        <end position="119"/>
    </location>
</feature>
<keyword evidence="1" id="KW-1133">Transmembrane helix</keyword>
<dbReference type="OrthoDB" id="7867530at2"/>
<evidence type="ECO:0008006" key="4">
    <source>
        <dbReference type="Google" id="ProtNLM"/>
    </source>
</evidence>
<keyword evidence="1" id="KW-0472">Membrane</keyword>
<keyword evidence="3" id="KW-1185">Reference proteome</keyword>
<dbReference type="AlphaFoldDB" id="A0A2R8C2V3"/>
<sequence>MSRRILSAVALLIGNAVGLLLAVALLPGFKIAPLSIIVVVLVFTVVQVIADPLITKISEKNVPALKGGVALAVTFVGLLITDLVASGLTVGGVSNLLAATLLVWLGAVIAGVLIPMFLFKELQDSKAKK</sequence>